<dbReference type="EMBL" id="NHSJ01000031">
    <property type="protein sequence ID" value="PPQ33008.1"/>
    <property type="molecule type" value="Genomic_DNA"/>
</dbReference>
<dbReference type="OrthoDB" id="9798115at2"/>
<protein>
    <submittedName>
        <fullName evidence="1">Antibiotic biosynthesis monooxygenase</fullName>
    </submittedName>
</protein>
<evidence type="ECO:0000313" key="1">
    <source>
        <dbReference type="EMBL" id="PPQ33008.1"/>
    </source>
</evidence>
<dbReference type="Gene3D" id="3.30.70.100">
    <property type="match status" value="1"/>
</dbReference>
<keyword evidence="2" id="KW-1185">Reference proteome</keyword>
<dbReference type="InterPro" id="IPR007138">
    <property type="entry name" value="ABM_dom"/>
</dbReference>
<comment type="caution">
    <text evidence="1">The sequence shown here is derived from an EMBL/GenBank/DDBJ whole genome shotgun (WGS) entry which is preliminary data.</text>
</comment>
<proteinExistence type="predicted"/>
<keyword evidence="1" id="KW-0560">Oxidoreductase</keyword>
<dbReference type="Pfam" id="PF03992">
    <property type="entry name" value="ABM"/>
    <property type="match status" value="1"/>
</dbReference>
<organism evidence="1 2">
    <name type="scientific">Rhodoblastus sphagnicola</name>
    <dbReference type="NCBI Taxonomy" id="333368"/>
    <lineage>
        <taxon>Bacteria</taxon>
        <taxon>Pseudomonadati</taxon>
        <taxon>Pseudomonadota</taxon>
        <taxon>Alphaproteobacteria</taxon>
        <taxon>Hyphomicrobiales</taxon>
        <taxon>Rhodoblastaceae</taxon>
        <taxon>Rhodoblastus</taxon>
    </lineage>
</organism>
<reference evidence="1 2" key="1">
    <citation type="journal article" date="2018" name="Arch. Microbiol.">
        <title>New insights into the metabolic potential of the phototrophic purple bacterium Rhodopila globiformis DSM 161(T) from its draft genome sequence and evidence for a vanadium-dependent nitrogenase.</title>
        <authorList>
            <person name="Imhoff J.F."/>
            <person name="Rahn T."/>
            <person name="Kunzel S."/>
            <person name="Neulinger S.C."/>
        </authorList>
    </citation>
    <scope>NUCLEOTIDE SEQUENCE [LARGE SCALE GENOMIC DNA]</scope>
    <source>
        <strain evidence="1 2">DSM 16996</strain>
    </source>
</reference>
<dbReference type="PROSITE" id="PS51725">
    <property type="entry name" value="ABM"/>
    <property type="match status" value="1"/>
</dbReference>
<dbReference type="GO" id="GO:0004497">
    <property type="term" value="F:monooxygenase activity"/>
    <property type="evidence" value="ECO:0007669"/>
    <property type="project" value="UniProtKB-KW"/>
</dbReference>
<dbReference type="AlphaFoldDB" id="A0A2S6NEG2"/>
<name>A0A2S6NEG2_9HYPH</name>
<sequence>MFVAMNRFKVFKENAAAFEAMWLARNSTLHQMPGFMTFQLLKGPDDAEPQLYSSYTLWARKADFEAWTQSAQFRAAHDRAEKRAPLSVGQPQFEGFDVLQTLSAPLAAREAAE</sequence>
<gene>
    <name evidence="1" type="ORF">CCR94_03265</name>
</gene>
<dbReference type="SUPFAM" id="SSF54909">
    <property type="entry name" value="Dimeric alpha+beta barrel"/>
    <property type="match status" value="1"/>
</dbReference>
<dbReference type="PANTHER" id="PTHR34474:SF2">
    <property type="entry name" value="SIGNAL TRANSDUCTION PROTEIN TRAP"/>
    <property type="match status" value="1"/>
</dbReference>
<accession>A0A2S6NEG2</accession>
<dbReference type="InterPro" id="IPR050404">
    <property type="entry name" value="Heme-degrading_MO"/>
</dbReference>
<evidence type="ECO:0000313" key="2">
    <source>
        <dbReference type="Proteomes" id="UP000239089"/>
    </source>
</evidence>
<keyword evidence="1" id="KW-0503">Monooxygenase</keyword>
<dbReference type="PANTHER" id="PTHR34474">
    <property type="entry name" value="SIGNAL TRANSDUCTION PROTEIN TRAP"/>
    <property type="match status" value="1"/>
</dbReference>
<dbReference type="RefSeq" id="WP_104506450.1">
    <property type="nucleotide sequence ID" value="NZ_JACIGC010000022.1"/>
</dbReference>
<dbReference type="Proteomes" id="UP000239089">
    <property type="component" value="Unassembled WGS sequence"/>
</dbReference>
<dbReference type="InterPro" id="IPR011008">
    <property type="entry name" value="Dimeric_a/b-barrel"/>
</dbReference>